<reference evidence="2 3" key="1">
    <citation type="submission" date="2022-01" db="EMBL/GenBank/DDBJ databases">
        <title>Paraglaciecola sp. G1-23.</title>
        <authorList>
            <person name="Jin M.S."/>
            <person name="Han D.M."/>
            <person name="Kim H.M."/>
            <person name="Jeon C.O."/>
        </authorList>
    </citation>
    <scope>NUCLEOTIDE SEQUENCE [LARGE SCALE GENOMIC DNA]</scope>
    <source>
        <strain evidence="2 3">G1-23</strain>
    </source>
</reference>
<dbReference type="Gene3D" id="3.30.1980.10">
    <property type="entry name" value="Hypothetical protein YunC"/>
    <property type="match status" value="1"/>
</dbReference>
<keyword evidence="3" id="KW-1185">Reference proteome</keyword>
<gene>
    <name evidence="2" type="ORF">L0668_10990</name>
</gene>
<sequence length="108" mass="11628">MKKIVAVMLGFLTVTNIHAESFDWGELEKARIDLKLPLLTIQGEKGILACGYVNVTTCDKTDEACAIVSGVNNHDEMLAKPVVAVSKQAEKLGVKLGMSGKEALSILR</sequence>
<evidence type="ECO:0000313" key="3">
    <source>
        <dbReference type="Proteomes" id="UP001521137"/>
    </source>
</evidence>
<keyword evidence="1" id="KW-0732">Signal</keyword>
<dbReference type="RefSeq" id="WP_235312548.1">
    <property type="nucleotide sequence ID" value="NZ_JAKGAS010000005.1"/>
</dbReference>
<dbReference type="InterPro" id="IPR014931">
    <property type="entry name" value="DUF1805"/>
</dbReference>
<protein>
    <submittedName>
        <fullName evidence="2">YunC family protein</fullName>
    </submittedName>
</protein>
<accession>A0ABS9D6R5</accession>
<feature type="chain" id="PRO_5046152540" evidence="1">
    <location>
        <begin position="20"/>
        <end position="108"/>
    </location>
</feature>
<evidence type="ECO:0000313" key="2">
    <source>
        <dbReference type="EMBL" id="MCF2948633.1"/>
    </source>
</evidence>
<dbReference type="InterPro" id="IPR036493">
    <property type="entry name" value="YunC_sf"/>
</dbReference>
<comment type="caution">
    <text evidence="2">The sequence shown here is derived from an EMBL/GenBank/DDBJ whole genome shotgun (WGS) entry which is preliminary data.</text>
</comment>
<evidence type="ECO:0000256" key="1">
    <source>
        <dbReference type="SAM" id="SignalP"/>
    </source>
</evidence>
<organism evidence="2 3">
    <name type="scientific">Paraglaciecola algarum</name>
    <dbReference type="NCBI Taxonomy" id="3050085"/>
    <lineage>
        <taxon>Bacteria</taxon>
        <taxon>Pseudomonadati</taxon>
        <taxon>Pseudomonadota</taxon>
        <taxon>Gammaproteobacteria</taxon>
        <taxon>Alteromonadales</taxon>
        <taxon>Alteromonadaceae</taxon>
        <taxon>Paraglaciecola</taxon>
    </lineage>
</organism>
<feature type="signal peptide" evidence="1">
    <location>
        <begin position="1"/>
        <end position="19"/>
    </location>
</feature>
<dbReference type="Pfam" id="PF08827">
    <property type="entry name" value="DUF1805"/>
    <property type="match status" value="1"/>
</dbReference>
<dbReference type="Proteomes" id="UP001521137">
    <property type="component" value="Unassembled WGS sequence"/>
</dbReference>
<dbReference type="SUPFAM" id="SSF102891">
    <property type="entry name" value="Hypothetical protein Ta1206"/>
    <property type="match status" value="1"/>
</dbReference>
<dbReference type="EMBL" id="JAKGAS010000005">
    <property type="protein sequence ID" value="MCF2948633.1"/>
    <property type="molecule type" value="Genomic_DNA"/>
</dbReference>
<proteinExistence type="predicted"/>
<name>A0ABS9D6R5_9ALTE</name>